<dbReference type="SUPFAM" id="SSF55874">
    <property type="entry name" value="ATPase domain of HSP90 chaperone/DNA topoisomerase II/histidine kinase"/>
    <property type="match status" value="1"/>
</dbReference>
<dbReference type="InterPro" id="IPR011110">
    <property type="entry name" value="Reg_prop"/>
</dbReference>
<keyword evidence="6" id="KW-0804">Transcription</keyword>
<keyword evidence="12" id="KW-1185">Reference proteome</keyword>
<dbReference type="Proteomes" id="UP001597459">
    <property type="component" value="Unassembled WGS sequence"/>
</dbReference>
<dbReference type="PANTHER" id="PTHR43547">
    <property type="entry name" value="TWO-COMPONENT HISTIDINE KINASE"/>
    <property type="match status" value="1"/>
</dbReference>
<evidence type="ECO:0000313" key="12">
    <source>
        <dbReference type="Proteomes" id="UP001597459"/>
    </source>
</evidence>
<dbReference type="Pfam" id="PF07495">
    <property type="entry name" value="Y_Y_Y"/>
    <property type="match status" value="1"/>
</dbReference>
<dbReference type="PROSITE" id="PS01124">
    <property type="entry name" value="HTH_ARAC_FAMILY_2"/>
    <property type="match status" value="1"/>
</dbReference>
<feature type="domain" description="Histidine kinase" evidence="9">
    <location>
        <begin position="852"/>
        <end position="1071"/>
    </location>
</feature>
<dbReference type="InterPro" id="IPR018060">
    <property type="entry name" value="HTH_AraC"/>
</dbReference>
<comment type="catalytic activity">
    <reaction evidence="1">
        <text>ATP + protein L-histidine = ADP + protein N-phospho-L-histidine.</text>
        <dbReference type="EC" id="2.7.13.3"/>
    </reaction>
</comment>
<dbReference type="InterPro" id="IPR036097">
    <property type="entry name" value="HisK_dim/P_sf"/>
</dbReference>
<reference evidence="12" key="1">
    <citation type="journal article" date="2019" name="Int. J. Syst. Evol. Microbiol.">
        <title>The Global Catalogue of Microorganisms (GCM) 10K type strain sequencing project: providing services to taxonomists for standard genome sequencing and annotation.</title>
        <authorList>
            <consortium name="The Broad Institute Genomics Platform"/>
            <consortium name="The Broad Institute Genome Sequencing Center for Infectious Disease"/>
            <person name="Wu L."/>
            <person name="Ma J."/>
        </authorList>
    </citation>
    <scope>NUCLEOTIDE SEQUENCE [LARGE SCALE GENOMIC DNA]</scope>
    <source>
        <strain evidence="12">KCTC 42423</strain>
    </source>
</reference>
<evidence type="ECO:0000256" key="1">
    <source>
        <dbReference type="ARBA" id="ARBA00000085"/>
    </source>
</evidence>
<evidence type="ECO:0000256" key="4">
    <source>
        <dbReference type="ARBA" id="ARBA00023015"/>
    </source>
</evidence>
<dbReference type="InterPro" id="IPR001789">
    <property type="entry name" value="Sig_transdc_resp-reg_receiver"/>
</dbReference>
<dbReference type="PROSITE" id="PS00041">
    <property type="entry name" value="HTH_ARAC_FAMILY_1"/>
    <property type="match status" value="1"/>
</dbReference>
<dbReference type="SUPFAM" id="SSF46689">
    <property type="entry name" value="Homeodomain-like"/>
    <property type="match status" value="1"/>
</dbReference>
<feature type="domain" description="HTH araC/xylS-type" evidence="8">
    <location>
        <begin position="1259"/>
        <end position="1358"/>
    </location>
</feature>
<evidence type="ECO:0000259" key="8">
    <source>
        <dbReference type="PROSITE" id="PS01124"/>
    </source>
</evidence>
<dbReference type="Gene3D" id="2.130.10.10">
    <property type="entry name" value="YVTN repeat-like/Quinoprotein amine dehydrogenase"/>
    <property type="match status" value="2"/>
</dbReference>
<dbReference type="PANTHER" id="PTHR43547:SF2">
    <property type="entry name" value="HYBRID SIGNAL TRANSDUCTION HISTIDINE KINASE C"/>
    <property type="match status" value="1"/>
</dbReference>
<dbReference type="InterPro" id="IPR011123">
    <property type="entry name" value="Y_Y_Y"/>
</dbReference>
<evidence type="ECO:0000256" key="2">
    <source>
        <dbReference type="ARBA" id="ARBA00012438"/>
    </source>
</evidence>
<dbReference type="InterPro" id="IPR003594">
    <property type="entry name" value="HATPase_dom"/>
</dbReference>
<dbReference type="CDD" id="cd00075">
    <property type="entry name" value="HATPase"/>
    <property type="match status" value="1"/>
</dbReference>
<dbReference type="Pfam" id="PF00072">
    <property type="entry name" value="Response_reg"/>
    <property type="match status" value="1"/>
</dbReference>
<dbReference type="EC" id="2.7.13.3" evidence="2"/>
<proteinExistence type="predicted"/>
<dbReference type="InterPro" id="IPR003661">
    <property type="entry name" value="HisK_dim/P_dom"/>
</dbReference>
<dbReference type="CDD" id="cd00082">
    <property type="entry name" value="HisKA"/>
    <property type="match status" value="1"/>
</dbReference>
<evidence type="ECO:0000256" key="7">
    <source>
        <dbReference type="PROSITE-ProRule" id="PRU00169"/>
    </source>
</evidence>
<evidence type="ECO:0000256" key="3">
    <source>
        <dbReference type="ARBA" id="ARBA00022553"/>
    </source>
</evidence>
<dbReference type="InterPro" id="IPR013783">
    <property type="entry name" value="Ig-like_fold"/>
</dbReference>
<dbReference type="Gene3D" id="1.10.287.130">
    <property type="match status" value="1"/>
</dbReference>
<dbReference type="PRINTS" id="PR00344">
    <property type="entry name" value="BCTRLSENSOR"/>
</dbReference>
<dbReference type="Gene3D" id="3.30.565.10">
    <property type="entry name" value="Histidine kinase-like ATPase, C-terminal domain"/>
    <property type="match status" value="1"/>
</dbReference>
<dbReference type="PROSITE" id="PS50109">
    <property type="entry name" value="HIS_KIN"/>
    <property type="match status" value="1"/>
</dbReference>
<accession>A0ABW5ND51</accession>
<feature type="modified residue" description="4-aspartylphosphate" evidence="7">
    <location>
        <position position="1160"/>
    </location>
</feature>
<dbReference type="Pfam" id="PF02518">
    <property type="entry name" value="HATPase_c"/>
    <property type="match status" value="1"/>
</dbReference>
<feature type="domain" description="Response regulatory" evidence="10">
    <location>
        <begin position="1112"/>
        <end position="1227"/>
    </location>
</feature>
<dbReference type="PROSITE" id="PS50110">
    <property type="entry name" value="RESPONSE_REGULATORY"/>
    <property type="match status" value="1"/>
</dbReference>
<dbReference type="EMBL" id="JBHULX010000048">
    <property type="protein sequence ID" value="MFD2593482.1"/>
    <property type="molecule type" value="Genomic_DNA"/>
</dbReference>
<comment type="caution">
    <text evidence="11">The sequence shown here is derived from an EMBL/GenBank/DDBJ whole genome shotgun (WGS) entry which is preliminary data.</text>
</comment>
<dbReference type="InterPro" id="IPR004358">
    <property type="entry name" value="Sig_transdc_His_kin-like_C"/>
</dbReference>
<dbReference type="InterPro" id="IPR018062">
    <property type="entry name" value="HTH_AraC-typ_CS"/>
</dbReference>
<dbReference type="InterPro" id="IPR005467">
    <property type="entry name" value="His_kinase_dom"/>
</dbReference>
<keyword evidence="5" id="KW-0238">DNA-binding</keyword>
<sequence length="1373" mass="158125">MSTKTLQYPLKNKTIVPKKRKWFLWGLWCFLSFSFYGQSSSHFIHLDKTFNTFYSQTVEDDLGYIWISNTDGLYKYNGYDYFFTSYKQIFGEHFISDRDFFFTKDRHYNLWIATQKGELTKINPYGEYTSFREQLRTFHDSNQITYILPTATNTWFGSKHGTLYTYSHATDTLKKIASIPGAFTPFKKVNSMIFVNPHTILVSTPEDLYLFDTQKKVFTKADTPFPIDKEDIIKLALDKKNRIWISSELHGLFCYNQETRNGFTQFSKTNENIQKTDMFISVFCDSRGVIWAGTDGDGLYRIDPETDTTTILKHNETDKFSISNNSITHINEDSKGNIWLTLKKGKIDVLPYTNNNIQYYNGCVKGTPHKILSILKASDNSLWLGTDGNGINRVFPDKQKVQYNNQQTDTSFFKGKYINCLVEDTNGNIWIATYQNGLWVYDIKKQHFSKIPITSNTGKTTLHILSLLKDTQGRIWVGSKIGMHLYDADKNFLANFDLGVNGLFGDHVIDIKEDNTNTFWISVVRGGIFRFNENQHSIANSDFTHIPFPKDHVDTDCKNFSIHPDNKQNLWITCRSGFLLQYNIAKNVYTSHLTNPRLHDIDIKDIQIQTPDILWISSTNGIHQYHLKKDLITSYYEADGLLVTEYGVQSTYQDTHGIIYFGGENGATSFDPKQMIQKETDAQLYINTIEILNKPAKQILGNQLSTTTENVSDLYLNADQASFSFQFSAIDNVLNPNYHYAYRLKGFDQNWITPKKDRIATYTNIPHGRYTFEVKGGAKKGIWNIPSRKLNIRITPPWWLSTTAYILYTIFASLIIYSISSWLQLKNKLNKEAWQNHKEKELYAVKMNFFTKMSHEIQTPLTLITGPIDDMLERAKSSGNQLLNQRLLMIKNNANRLSRIATELMIVRNKEMGRLKILVAKNDLIQDLKNIAFSFSEQARFKNIDFIQEYPTKALHIWYDKEKIEHVIYNLLSNAFKFTPREGTIKISVSQDITAQQVFIKMTDNGPGIPKEEADDIFKLFYQSEIGKNTKGSGIGLALSKELIALHYGEISVTPLTPKGSCFTVTLSSREDLFSEEQKIKEEVSEHQLLSPSITGAVPVLTTPCSQKAIYTLLIVEDNVEMQIFLKDILSNQYNILLAENGLEGVALAEKHLPDVIISDVMMPVMDGIEFCKTLQKKKTTAHIPIILLTAKNTTKTKLEGLQSGAVEFIKKPFNFHELLLRINNIIETREKILTKYKTDVISRPKDHHVRSKDDIFMDNLLDELNKQIENTNYKLEELSDSLHMSYSVIYRKCHEITGKTLVELQRCLKLKRACTLIIKQGYNISEAAFMVGYKDAKYFTKCFKEEFGQPPNFFKKEAHKIGIEETIKKYKL</sequence>
<dbReference type="Gene3D" id="2.60.40.10">
    <property type="entry name" value="Immunoglobulins"/>
    <property type="match status" value="1"/>
</dbReference>
<dbReference type="SUPFAM" id="SSF63829">
    <property type="entry name" value="Calcium-dependent phosphotriesterase"/>
    <property type="match status" value="2"/>
</dbReference>
<organism evidence="11 12">
    <name type="scientific">Aquimarina hainanensis</name>
    <dbReference type="NCBI Taxonomy" id="1578017"/>
    <lineage>
        <taxon>Bacteria</taxon>
        <taxon>Pseudomonadati</taxon>
        <taxon>Bacteroidota</taxon>
        <taxon>Flavobacteriia</taxon>
        <taxon>Flavobacteriales</taxon>
        <taxon>Flavobacteriaceae</taxon>
        <taxon>Aquimarina</taxon>
    </lineage>
</organism>
<gene>
    <name evidence="11" type="ORF">ACFSTE_21775</name>
</gene>
<keyword evidence="3 7" id="KW-0597">Phosphoprotein</keyword>
<dbReference type="InterPro" id="IPR011006">
    <property type="entry name" value="CheY-like_superfamily"/>
</dbReference>
<dbReference type="RefSeq" id="WP_378254086.1">
    <property type="nucleotide sequence ID" value="NZ_JBHSJV010000001.1"/>
</dbReference>
<evidence type="ECO:0000256" key="6">
    <source>
        <dbReference type="ARBA" id="ARBA00023163"/>
    </source>
</evidence>
<dbReference type="Pfam" id="PF12833">
    <property type="entry name" value="HTH_18"/>
    <property type="match status" value="1"/>
</dbReference>
<dbReference type="SUPFAM" id="SSF52172">
    <property type="entry name" value="CheY-like"/>
    <property type="match status" value="1"/>
</dbReference>
<dbReference type="SMART" id="SM00342">
    <property type="entry name" value="HTH_ARAC"/>
    <property type="match status" value="1"/>
</dbReference>
<dbReference type="Pfam" id="PF07494">
    <property type="entry name" value="Reg_prop"/>
    <property type="match status" value="1"/>
</dbReference>
<dbReference type="InterPro" id="IPR009057">
    <property type="entry name" value="Homeodomain-like_sf"/>
</dbReference>
<evidence type="ECO:0000259" key="9">
    <source>
        <dbReference type="PROSITE" id="PS50109"/>
    </source>
</evidence>
<evidence type="ECO:0000313" key="11">
    <source>
        <dbReference type="EMBL" id="MFD2593482.1"/>
    </source>
</evidence>
<dbReference type="InterPro" id="IPR015943">
    <property type="entry name" value="WD40/YVTN_repeat-like_dom_sf"/>
</dbReference>
<evidence type="ECO:0000256" key="5">
    <source>
        <dbReference type="ARBA" id="ARBA00023125"/>
    </source>
</evidence>
<dbReference type="Gene3D" id="3.40.50.2300">
    <property type="match status" value="1"/>
</dbReference>
<dbReference type="SMART" id="SM00448">
    <property type="entry name" value="REC"/>
    <property type="match status" value="1"/>
</dbReference>
<protein>
    <recommendedName>
        <fullName evidence="2">histidine kinase</fullName>
        <ecNumber evidence="2">2.7.13.3</ecNumber>
    </recommendedName>
</protein>
<keyword evidence="4" id="KW-0805">Transcription regulation</keyword>
<dbReference type="Gene3D" id="1.10.10.60">
    <property type="entry name" value="Homeodomain-like"/>
    <property type="match status" value="1"/>
</dbReference>
<dbReference type="InterPro" id="IPR036890">
    <property type="entry name" value="HATPase_C_sf"/>
</dbReference>
<name>A0ABW5ND51_9FLAO</name>
<dbReference type="SUPFAM" id="SSF47384">
    <property type="entry name" value="Homodimeric domain of signal transducing histidine kinase"/>
    <property type="match status" value="1"/>
</dbReference>
<evidence type="ECO:0000259" key="10">
    <source>
        <dbReference type="PROSITE" id="PS50110"/>
    </source>
</evidence>
<dbReference type="SMART" id="SM00387">
    <property type="entry name" value="HATPase_c"/>
    <property type="match status" value="1"/>
</dbReference>